<dbReference type="EMBL" id="JBJUIK010000004">
    <property type="protein sequence ID" value="KAL3529293.1"/>
    <property type="molecule type" value="Genomic_DNA"/>
</dbReference>
<evidence type="ECO:0000313" key="1">
    <source>
        <dbReference type="EMBL" id="KAL3529293.1"/>
    </source>
</evidence>
<comment type="caution">
    <text evidence="1">The sequence shown here is derived from an EMBL/GenBank/DDBJ whole genome shotgun (WGS) entry which is preliminary data.</text>
</comment>
<dbReference type="Proteomes" id="UP001630127">
    <property type="component" value="Unassembled WGS sequence"/>
</dbReference>
<protein>
    <submittedName>
        <fullName evidence="1">Uncharacterized protein</fullName>
    </submittedName>
</protein>
<sequence length="159" mass="18199">MKFFAKLKRLIHDLKVQTKLHFGDIFQRLKAAEDAIASQEILVENDPSQDNQIDWYIGRDVHPYAINLCPRASTTWKNMLVAKDIAEPHICVLPKKGHVSFCYDNWHGSGVYPQLEGEIYSYMPETISKSLVGGILQNLSKRNFCPATSEYRLLDDLES</sequence>
<reference evidence="1 2" key="1">
    <citation type="submission" date="2024-11" db="EMBL/GenBank/DDBJ databases">
        <title>A near-complete genome assembly of Cinchona calisaya.</title>
        <authorList>
            <person name="Lian D.C."/>
            <person name="Zhao X.W."/>
            <person name="Wei L."/>
        </authorList>
    </citation>
    <scope>NUCLEOTIDE SEQUENCE [LARGE SCALE GENOMIC DNA]</scope>
    <source>
        <tissue evidence="1">Nenye</tissue>
    </source>
</reference>
<proteinExistence type="predicted"/>
<name>A0ABD3AHH3_9GENT</name>
<organism evidence="1 2">
    <name type="scientific">Cinchona calisaya</name>
    <dbReference type="NCBI Taxonomy" id="153742"/>
    <lineage>
        <taxon>Eukaryota</taxon>
        <taxon>Viridiplantae</taxon>
        <taxon>Streptophyta</taxon>
        <taxon>Embryophyta</taxon>
        <taxon>Tracheophyta</taxon>
        <taxon>Spermatophyta</taxon>
        <taxon>Magnoliopsida</taxon>
        <taxon>eudicotyledons</taxon>
        <taxon>Gunneridae</taxon>
        <taxon>Pentapetalae</taxon>
        <taxon>asterids</taxon>
        <taxon>lamiids</taxon>
        <taxon>Gentianales</taxon>
        <taxon>Rubiaceae</taxon>
        <taxon>Cinchonoideae</taxon>
        <taxon>Cinchoneae</taxon>
        <taxon>Cinchona</taxon>
    </lineage>
</organism>
<keyword evidence="2" id="KW-1185">Reference proteome</keyword>
<gene>
    <name evidence="1" type="ORF">ACH5RR_008615</name>
</gene>
<evidence type="ECO:0000313" key="2">
    <source>
        <dbReference type="Proteomes" id="UP001630127"/>
    </source>
</evidence>
<dbReference type="AlphaFoldDB" id="A0ABD3AHH3"/>
<accession>A0ABD3AHH3</accession>